<accession>A0A5B0KMA1</accession>
<keyword evidence="1" id="KW-0812">Transmembrane</keyword>
<sequence length="42" mass="4478">MDGPSGARGKFVVTGREGYIYVFGLLFQPLAAGLDLVIVRPP</sequence>
<dbReference type="EMBL" id="VEWN01000018">
    <property type="protein sequence ID" value="KAA1053021.1"/>
    <property type="molecule type" value="Genomic_DNA"/>
</dbReference>
<evidence type="ECO:0000313" key="2">
    <source>
        <dbReference type="EMBL" id="KAA1053021.1"/>
    </source>
</evidence>
<feature type="transmembrane region" description="Helical" evidence="1">
    <location>
        <begin position="20"/>
        <end position="39"/>
    </location>
</feature>
<evidence type="ECO:0000256" key="1">
    <source>
        <dbReference type="SAM" id="Phobius"/>
    </source>
</evidence>
<comment type="caution">
    <text evidence="2">The sequence shown here is derived from an EMBL/GenBank/DDBJ whole genome shotgun (WGS) entry which is preliminary data.</text>
</comment>
<evidence type="ECO:0000313" key="3">
    <source>
        <dbReference type="Proteomes" id="UP000325333"/>
    </source>
</evidence>
<proteinExistence type="predicted"/>
<reference evidence="2 3" key="1">
    <citation type="submission" date="2019-07" db="EMBL/GenBank/DDBJ databases">
        <title>Genome sequencing of the stress-tolerant strain Azospirillum brasilense Az19.</title>
        <authorList>
            <person name="Maroniche G.A."/>
            <person name="Garcia J.E."/>
            <person name="Pagnussat L."/>
            <person name="Amenta M."/>
            <person name="Creus C.M."/>
        </authorList>
    </citation>
    <scope>NUCLEOTIDE SEQUENCE [LARGE SCALE GENOMIC DNA]</scope>
    <source>
        <strain evidence="2 3">Az19</strain>
    </source>
</reference>
<protein>
    <submittedName>
        <fullName evidence="2">Uncharacterized protein</fullName>
    </submittedName>
</protein>
<dbReference type="AlphaFoldDB" id="A0A5B0KMA1"/>
<organism evidence="2 3">
    <name type="scientific">Azospirillum argentinense</name>
    <dbReference type="NCBI Taxonomy" id="2970906"/>
    <lineage>
        <taxon>Bacteria</taxon>
        <taxon>Pseudomonadati</taxon>
        <taxon>Pseudomonadota</taxon>
        <taxon>Alphaproteobacteria</taxon>
        <taxon>Rhodospirillales</taxon>
        <taxon>Azospirillaceae</taxon>
        <taxon>Azospirillum</taxon>
    </lineage>
</organism>
<keyword evidence="1" id="KW-0472">Membrane</keyword>
<keyword evidence="1" id="KW-1133">Transmembrane helix</keyword>
<dbReference type="Proteomes" id="UP000325333">
    <property type="component" value="Unassembled WGS sequence"/>
</dbReference>
<name>A0A5B0KMA1_9PROT</name>
<gene>
    <name evidence="2" type="ORF">FH063_003217</name>
</gene>